<dbReference type="InterPro" id="IPR036388">
    <property type="entry name" value="WH-like_DNA-bd_sf"/>
</dbReference>
<dbReference type="Pfam" id="PF01047">
    <property type="entry name" value="MarR"/>
    <property type="match status" value="1"/>
</dbReference>
<feature type="domain" description="HTH marR-type" evidence="1">
    <location>
        <begin position="51"/>
        <end position="187"/>
    </location>
</feature>
<organism evidence="2 3">
    <name type="scientific">Mycobacterium ulcerans subsp. shinshuense</name>
    <dbReference type="NCBI Taxonomy" id="1124626"/>
    <lineage>
        <taxon>Bacteria</taxon>
        <taxon>Bacillati</taxon>
        <taxon>Actinomycetota</taxon>
        <taxon>Actinomycetes</taxon>
        <taxon>Mycobacteriales</taxon>
        <taxon>Mycobacteriaceae</taxon>
        <taxon>Mycobacterium</taxon>
        <taxon>Mycobacterium ulcerans group</taxon>
    </lineage>
</organism>
<dbReference type="Proteomes" id="UP000218067">
    <property type="component" value="Chromosome"/>
</dbReference>
<dbReference type="Gene3D" id="1.10.10.10">
    <property type="entry name" value="Winged helix-like DNA-binding domain superfamily/Winged helix DNA-binding domain"/>
    <property type="match status" value="1"/>
</dbReference>
<evidence type="ECO:0000313" key="2">
    <source>
        <dbReference type="EMBL" id="BAV43103.1"/>
    </source>
</evidence>
<dbReference type="SUPFAM" id="SSF46785">
    <property type="entry name" value="Winged helix' DNA-binding domain"/>
    <property type="match status" value="1"/>
</dbReference>
<accession>A0A1B4Y7R4</accession>
<sequence>MAGCRGPAIYTLLTMSSSCRYCRVHAGLHYRRVRAGQTGANVASARKLTAVAAISATLAQIVRLSISRSAFAGQASAANTELSQPSYVLLRVLIDEGPLPLSRLARLAHMDAGMATRRVRALVEAGLVTRHTDPNDGRVSVIEATPQGRRAAGALHEVRRDHSARALSGWSAAELHEFNRLLSKFLTDIKKTPIVDTATR</sequence>
<dbReference type="EMBL" id="AP017624">
    <property type="protein sequence ID" value="BAV43103.1"/>
    <property type="molecule type" value="Genomic_DNA"/>
</dbReference>
<proteinExistence type="predicted"/>
<dbReference type="PROSITE" id="PS51257">
    <property type="entry name" value="PROKAR_LIPOPROTEIN"/>
    <property type="match status" value="1"/>
</dbReference>
<dbReference type="InterPro" id="IPR036390">
    <property type="entry name" value="WH_DNA-bd_sf"/>
</dbReference>
<dbReference type="SMART" id="SM00347">
    <property type="entry name" value="HTH_MARR"/>
    <property type="match status" value="1"/>
</dbReference>
<reference evidence="2 3" key="1">
    <citation type="submission" date="2016-08" db="EMBL/GenBank/DDBJ databases">
        <title>Complete genome sequence of Mycobacterium shinshuense, a subspecies of M. ulcerans.</title>
        <authorList>
            <person name="Yoshida M."/>
            <person name="Ogura Y."/>
            <person name="Hayashi T."/>
            <person name="Hoshino Y."/>
        </authorList>
    </citation>
    <scope>NUCLEOTIDE SEQUENCE [LARGE SCALE GENOMIC DNA]</scope>
    <source>
        <strain evidence="3">ATCC 33728</strain>
    </source>
</reference>
<dbReference type="GO" id="GO:0003700">
    <property type="term" value="F:DNA-binding transcription factor activity"/>
    <property type="evidence" value="ECO:0007669"/>
    <property type="project" value="InterPro"/>
</dbReference>
<dbReference type="PROSITE" id="PS50995">
    <property type="entry name" value="HTH_MARR_2"/>
    <property type="match status" value="1"/>
</dbReference>
<dbReference type="PANTHER" id="PTHR33164:SF57">
    <property type="entry name" value="MARR-FAMILY TRANSCRIPTIONAL REGULATOR"/>
    <property type="match status" value="1"/>
</dbReference>
<evidence type="ECO:0000259" key="1">
    <source>
        <dbReference type="PROSITE" id="PS50995"/>
    </source>
</evidence>
<name>A0A1B4Y7R4_MYCUL</name>
<dbReference type="PANTHER" id="PTHR33164">
    <property type="entry name" value="TRANSCRIPTIONAL REGULATOR, MARR FAMILY"/>
    <property type="match status" value="1"/>
</dbReference>
<dbReference type="InterPro" id="IPR000835">
    <property type="entry name" value="HTH_MarR-typ"/>
</dbReference>
<dbReference type="InterPro" id="IPR039422">
    <property type="entry name" value="MarR/SlyA-like"/>
</dbReference>
<dbReference type="GO" id="GO:0006950">
    <property type="term" value="P:response to stress"/>
    <property type="evidence" value="ECO:0007669"/>
    <property type="project" value="TreeGrafter"/>
</dbReference>
<protein>
    <submittedName>
        <fullName evidence="2">Transcriptional regulator</fullName>
    </submittedName>
</protein>
<dbReference type="AlphaFoldDB" id="A0A1B4Y7R4"/>
<gene>
    <name evidence="2" type="ORF">SHTP_4157</name>
</gene>
<evidence type="ECO:0000313" key="3">
    <source>
        <dbReference type="Proteomes" id="UP000218067"/>
    </source>
</evidence>